<dbReference type="KEGG" id="ngr:NAEGRDRAFT_45394"/>
<dbReference type="AlphaFoldDB" id="D2UZ48"/>
<dbReference type="GeneID" id="8863222"/>
<protein>
    <submittedName>
        <fullName evidence="1">Predicted protein</fullName>
    </submittedName>
</protein>
<organism evidence="2">
    <name type="scientific">Naegleria gruberi</name>
    <name type="common">Amoeba</name>
    <dbReference type="NCBI Taxonomy" id="5762"/>
    <lineage>
        <taxon>Eukaryota</taxon>
        <taxon>Discoba</taxon>
        <taxon>Heterolobosea</taxon>
        <taxon>Tetramitia</taxon>
        <taxon>Eutetramitia</taxon>
        <taxon>Vahlkampfiidae</taxon>
        <taxon>Naegleria</taxon>
    </lineage>
</organism>
<name>D2UZ48_NAEGR</name>
<reference evidence="1 2" key="1">
    <citation type="journal article" date="2010" name="Cell">
        <title>The genome of Naegleria gruberi illuminates early eukaryotic versatility.</title>
        <authorList>
            <person name="Fritz-Laylin L.K."/>
            <person name="Prochnik S.E."/>
            <person name="Ginger M.L."/>
            <person name="Dacks J.B."/>
            <person name="Carpenter M.L."/>
            <person name="Field M.C."/>
            <person name="Kuo A."/>
            <person name="Paredez A."/>
            <person name="Chapman J."/>
            <person name="Pham J."/>
            <person name="Shu S."/>
            <person name="Neupane R."/>
            <person name="Cipriano M."/>
            <person name="Mancuso J."/>
            <person name="Tu H."/>
            <person name="Salamov A."/>
            <person name="Lindquist E."/>
            <person name="Shapiro H."/>
            <person name="Lucas S."/>
            <person name="Grigoriev I.V."/>
            <person name="Cande W.Z."/>
            <person name="Fulton C."/>
            <person name="Rokhsar D.S."/>
            <person name="Dawson S.C."/>
        </authorList>
    </citation>
    <scope>NUCLEOTIDE SEQUENCE [LARGE SCALE GENOMIC DNA]</scope>
    <source>
        <strain evidence="1 2">NEG-M</strain>
    </source>
</reference>
<accession>D2UZ48</accession>
<dbReference type="RefSeq" id="XP_002682835.1">
    <property type="nucleotide sequence ID" value="XM_002682789.1"/>
</dbReference>
<sequence length="431" mass="50787">MVDTLNIQTIRTVHTLCCVTSKKACQLFMQEMHDYWKKVSNVLEMVVYWKRYQSFEGFSLARGDISVYDSVSLVKMQKLIEATEMNSNREYSQIIDPSMCGFHYQIPVDLDGIPNDFANEEVNKLFEERVDTLMISESKFEKIKSITQLEPYDLYLHKAFILVLDMITYFDSERFKNDSYMYWDTLERSCLISKGLVSSNPTDRSLGFVIDMETDIESLMLLRQLEPTCVALSINFTSEHYQQFVIPNKYAQFLCFSFQIPNETSTEYDNFLDGQEFPNVIDLTIRLASSDSNYYFKIDTERLERNILSAITRKKFPKLLRISIQGCSCIYKLLEQEIFSELAYVEIIPQTDRDMELYNWSERRVHNFINHHFIEKDHSLIHQLVVHAKIVRNDPDAKYDTIKELYDMSRGKFAACISHSSINEYYDRCYE</sequence>
<proteinExistence type="predicted"/>
<dbReference type="EMBL" id="GG738846">
    <property type="protein sequence ID" value="EFC50091.1"/>
    <property type="molecule type" value="Genomic_DNA"/>
</dbReference>
<evidence type="ECO:0000313" key="2">
    <source>
        <dbReference type="Proteomes" id="UP000006671"/>
    </source>
</evidence>
<dbReference type="Proteomes" id="UP000006671">
    <property type="component" value="Unassembled WGS sequence"/>
</dbReference>
<gene>
    <name evidence="1" type="ORF">NAEGRDRAFT_45394</name>
</gene>
<evidence type="ECO:0000313" key="1">
    <source>
        <dbReference type="EMBL" id="EFC50091.1"/>
    </source>
</evidence>
<keyword evidence="2" id="KW-1185">Reference proteome</keyword>
<dbReference type="VEuPathDB" id="AmoebaDB:NAEGRDRAFT_45394"/>
<dbReference type="InParanoid" id="D2UZ48"/>